<accession>A0AAD5JAI1</accession>
<evidence type="ECO:0000256" key="1">
    <source>
        <dbReference type="ARBA" id="ARBA00004123"/>
    </source>
</evidence>
<name>A0AAD5JAI1_ACENE</name>
<dbReference type="PANTHER" id="PTHR33172:SF37">
    <property type="entry name" value="PROTEIN OXIDATIVE STRESS 3 LIKE 1"/>
    <property type="match status" value="1"/>
</dbReference>
<dbReference type="Proteomes" id="UP001064489">
    <property type="component" value="Chromosome 6"/>
</dbReference>
<evidence type="ECO:0000256" key="3">
    <source>
        <dbReference type="SAM" id="MobiDB-lite"/>
    </source>
</evidence>
<comment type="caution">
    <text evidence="4">The sequence shown here is derived from an EMBL/GenBank/DDBJ whole genome shotgun (WGS) entry which is preliminary data.</text>
</comment>
<keyword evidence="2" id="KW-0539">Nucleus</keyword>
<evidence type="ECO:0000313" key="4">
    <source>
        <dbReference type="EMBL" id="KAI9192403.1"/>
    </source>
</evidence>
<dbReference type="GO" id="GO:0005634">
    <property type="term" value="C:nucleus"/>
    <property type="evidence" value="ECO:0007669"/>
    <property type="project" value="UniProtKB-SubCell"/>
</dbReference>
<reference evidence="4" key="1">
    <citation type="journal article" date="2022" name="Plant J.">
        <title>Strategies of tolerance reflected in two North American maple genomes.</title>
        <authorList>
            <person name="McEvoy S.L."/>
            <person name="Sezen U.U."/>
            <person name="Trouern-Trend A."/>
            <person name="McMahon S.M."/>
            <person name="Schaberg P.G."/>
            <person name="Yang J."/>
            <person name="Wegrzyn J.L."/>
            <person name="Swenson N.G."/>
        </authorList>
    </citation>
    <scope>NUCLEOTIDE SEQUENCE</scope>
    <source>
        <strain evidence="4">91603</strain>
    </source>
</reference>
<comment type="subcellular location">
    <subcellularLocation>
        <location evidence="1">Nucleus</location>
    </subcellularLocation>
</comment>
<proteinExistence type="predicted"/>
<feature type="compositionally biased region" description="Low complexity" evidence="3">
    <location>
        <begin position="194"/>
        <end position="208"/>
    </location>
</feature>
<reference evidence="4" key="2">
    <citation type="submission" date="2023-02" db="EMBL/GenBank/DDBJ databases">
        <authorList>
            <person name="Swenson N.G."/>
            <person name="Wegrzyn J.L."/>
            <person name="Mcevoy S.L."/>
        </authorList>
    </citation>
    <scope>NUCLEOTIDE SEQUENCE</scope>
    <source>
        <strain evidence="4">91603</strain>
        <tissue evidence="4">Leaf</tissue>
    </source>
</reference>
<dbReference type="AlphaFoldDB" id="A0AAD5JAI1"/>
<feature type="compositionally biased region" description="Gly residues" evidence="3">
    <location>
        <begin position="13"/>
        <end position="27"/>
    </location>
</feature>
<protein>
    <submittedName>
        <fullName evidence="4">Uncharacterized protein</fullName>
    </submittedName>
</protein>
<dbReference type="PANTHER" id="PTHR33172">
    <property type="entry name" value="OS08G0516900 PROTEIN"/>
    <property type="match status" value="1"/>
</dbReference>
<feature type="compositionally biased region" description="Acidic residues" evidence="3">
    <location>
        <begin position="43"/>
        <end position="54"/>
    </location>
</feature>
<evidence type="ECO:0000313" key="5">
    <source>
        <dbReference type="Proteomes" id="UP001064489"/>
    </source>
</evidence>
<feature type="compositionally biased region" description="Acidic residues" evidence="3">
    <location>
        <begin position="75"/>
        <end position="85"/>
    </location>
</feature>
<dbReference type="EMBL" id="JAJSOW010000004">
    <property type="protein sequence ID" value="KAI9192403.1"/>
    <property type="molecule type" value="Genomic_DNA"/>
</dbReference>
<organism evidence="4 5">
    <name type="scientific">Acer negundo</name>
    <name type="common">Box elder</name>
    <dbReference type="NCBI Taxonomy" id="4023"/>
    <lineage>
        <taxon>Eukaryota</taxon>
        <taxon>Viridiplantae</taxon>
        <taxon>Streptophyta</taxon>
        <taxon>Embryophyta</taxon>
        <taxon>Tracheophyta</taxon>
        <taxon>Spermatophyta</taxon>
        <taxon>Magnoliopsida</taxon>
        <taxon>eudicotyledons</taxon>
        <taxon>Gunneridae</taxon>
        <taxon>Pentapetalae</taxon>
        <taxon>rosids</taxon>
        <taxon>malvids</taxon>
        <taxon>Sapindales</taxon>
        <taxon>Sapindaceae</taxon>
        <taxon>Hippocastanoideae</taxon>
        <taxon>Acereae</taxon>
        <taxon>Acer</taxon>
    </lineage>
</organism>
<feature type="region of interest" description="Disordered" evidence="3">
    <location>
        <begin position="1"/>
        <end position="92"/>
    </location>
</feature>
<keyword evidence="5" id="KW-1185">Reference proteome</keyword>
<dbReference type="GO" id="GO:0006950">
    <property type="term" value="P:response to stress"/>
    <property type="evidence" value="ECO:0007669"/>
    <property type="project" value="UniProtKB-ARBA"/>
</dbReference>
<gene>
    <name evidence="4" type="ORF">LWI28_022423</name>
</gene>
<evidence type="ECO:0000256" key="2">
    <source>
        <dbReference type="ARBA" id="ARBA00023242"/>
    </source>
</evidence>
<feature type="region of interest" description="Disordered" evidence="3">
    <location>
        <begin position="194"/>
        <end position="219"/>
    </location>
</feature>
<dbReference type="InterPro" id="IPR051992">
    <property type="entry name" value="OxStress_Response_Reg"/>
</dbReference>
<feature type="compositionally biased region" description="Low complexity" evidence="3">
    <location>
        <begin position="56"/>
        <end position="72"/>
    </location>
</feature>
<sequence length="264" mass="28710">MSIAMDRIDPSGYKGGVAEGGEGGGSGMACASVYDPPAICNEKEEEEEEEEEDWCSSSSTSSIGRNSDLSGRSSEEEDEDSEENEVQSSYKGPLLVMDSLEEALPLRRGISNFYNGKSKSFTSLAEASSASSVKEIAKQENAYTRRRRNILAVNHIWDKNRCSPLRNISKRPMISSSKSSLALAVAMSSSESISSTSEDSSCSHSRSPPRLPPLHPQSRASAWRSYSVADLQQCTADANSNSYLSYKTDYINNNNSSSNKKNPI</sequence>